<organism evidence="3 4">
    <name type="scientific">Leeia aquatica</name>
    <dbReference type="NCBI Taxonomy" id="2725557"/>
    <lineage>
        <taxon>Bacteria</taxon>
        <taxon>Pseudomonadati</taxon>
        <taxon>Pseudomonadota</taxon>
        <taxon>Betaproteobacteria</taxon>
        <taxon>Neisseriales</taxon>
        <taxon>Leeiaceae</taxon>
        <taxon>Leeia</taxon>
    </lineage>
</organism>
<feature type="domain" description="XdhC Rossmann" evidence="2">
    <location>
        <begin position="176"/>
        <end position="316"/>
    </location>
</feature>
<dbReference type="Pfam" id="PF13478">
    <property type="entry name" value="XdhC_C"/>
    <property type="match status" value="1"/>
</dbReference>
<evidence type="ECO:0000259" key="1">
    <source>
        <dbReference type="Pfam" id="PF02625"/>
    </source>
</evidence>
<dbReference type="InterPro" id="IPR052698">
    <property type="entry name" value="MoCofactor_Util/Proc"/>
</dbReference>
<dbReference type="InterPro" id="IPR014308">
    <property type="entry name" value="Xanthine_DH_XdhC"/>
</dbReference>
<dbReference type="PANTHER" id="PTHR30388:SF6">
    <property type="entry name" value="XANTHINE DEHYDROGENASE SUBUNIT A-RELATED"/>
    <property type="match status" value="1"/>
</dbReference>
<comment type="caution">
    <text evidence="3">The sequence shown here is derived from an EMBL/GenBank/DDBJ whole genome shotgun (WGS) entry which is preliminary data.</text>
</comment>
<dbReference type="Pfam" id="PF02625">
    <property type="entry name" value="XdhC_CoxI"/>
    <property type="match status" value="1"/>
</dbReference>
<gene>
    <name evidence="3" type="primary">xdhC</name>
    <name evidence="3" type="ORF">HF682_08125</name>
</gene>
<dbReference type="AlphaFoldDB" id="A0A847S5K1"/>
<evidence type="ECO:0000313" key="3">
    <source>
        <dbReference type="EMBL" id="NLR75124.1"/>
    </source>
</evidence>
<keyword evidence="4" id="KW-1185">Reference proteome</keyword>
<reference evidence="3 4" key="1">
    <citation type="submission" date="2020-04" db="EMBL/GenBank/DDBJ databases">
        <title>Draft genome of Leeia sp. IMCC25680.</title>
        <authorList>
            <person name="Song J."/>
            <person name="Cho J.-C."/>
        </authorList>
    </citation>
    <scope>NUCLEOTIDE SEQUENCE [LARGE SCALE GENOMIC DNA]</scope>
    <source>
        <strain evidence="3 4">IMCC25680</strain>
    </source>
</reference>
<feature type="domain" description="XdhC- CoxI" evidence="1">
    <location>
        <begin position="16"/>
        <end position="72"/>
    </location>
</feature>
<dbReference type="Gene3D" id="3.40.50.720">
    <property type="entry name" value="NAD(P)-binding Rossmann-like Domain"/>
    <property type="match status" value="1"/>
</dbReference>
<dbReference type="EMBL" id="JABAIM010000001">
    <property type="protein sequence ID" value="NLR75124.1"/>
    <property type="molecule type" value="Genomic_DNA"/>
</dbReference>
<proteinExistence type="predicted"/>
<dbReference type="InterPro" id="IPR027051">
    <property type="entry name" value="XdhC_Rossmann_dom"/>
</dbReference>
<sequence>MRWRDALHQPDVTLWVTVLAVSGSAPREPGARMAVQPDACFDTIGGGHLEFQAIAHARALLQQGVTRHIERFALGASLGQCCGGVVWLLFERWDAAQCAQMQQALRGEHTVCRLQALHADATGAAWGEVASLRPQLPTALHTALDQADAPRCQWLQQGEQQWLLERFPACDFRIELFGAGHVARALLPLLASLPCTVHWVDSREEMLPADVPDNVQTEWLDLPEQRVAEAAPGSFYLVMTHSHAEDQRLVEHILRRGDAAYCGLIGSRSKRQQFRQRLRRRGVSELQWQALTCPIGVAGIRSKQPAAIAIAVAAELLQRHEARQLQQQGRVQAQA</sequence>
<evidence type="ECO:0000313" key="4">
    <source>
        <dbReference type="Proteomes" id="UP000587991"/>
    </source>
</evidence>
<name>A0A847S5K1_9NEIS</name>
<accession>A0A847S5K1</accession>
<dbReference type="PANTHER" id="PTHR30388">
    <property type="entry name" value="ALDEHYDE OXIDOREDUCTASE MOLYBDENUM COFACTOR ASSEMBLY PROTEIN"/>
    <property type="match status" value="1"/>
</dbReference>
<protein>
    <submittedName>
        <fullName evidence="3">Xanthine dehydrogenase accessory protein XdhC</fullName>
    </submittedName>
</protein>
<dbReference type="NCBIfam" id="TIGR02964">
    <property type="entry name" value="xanthine_xdhC"/>
    <property type="match status" value="1"/>
</dbReference>
<evidence type="ECO:0000259" key="2">
    <source>
        <dbReference type="Pfam" id="PF13478"/>
    </source>
</evidence>
<dbReference type="InterPro" id="IPR003777">
    <property type="entry name" value="XdhC_CoxI"/>
</dbReference>
<dbReference type="Proteomes" id="UP000587991">
    <property type="component" value="Unassembled WGS sequence"/>
</dbReference>
<dbReference type="RefSeq" id="WP_168876676.1">
    <property type="nucleotide sequence ID" value="NZ_JABAIM010000001.1"/>
</dbReference>